<dbReference type="PROSITE" id="PS01186">
    <property type="entry name" value="EGF_2"/>
    <property type="match status" value="1"/>
</dbReference>
<name>F4Q661_CACFS</name>
<evidence type="ECO:0000313" key="6">
    <source>
        <dbReference type="EMBL" id="EGG17435.1"/>
    </source>
</evidence>
<comment type="caution">
    <text evidence="1">Lacks conserved residue(s) required for the propagation of feature annotation.</text>
</comment>
<dbReference type="InterPro" id="IPR054484">
    <property type="entry name" value="ComC_SSD"/>
</dbReference>
<dbReference type="EMBL" id="GL883021">
    <property type="protein sequence ID" value="EGG17435.1"/>
    <property type="molecule type" value="Genomic_DNA"/>
</dbReference>
<dbReference type="Proteomes" id="UP000007797">
    <property type="component" value="Unassembled WGS sequence"/>
</dbReference>
<evidence type="ECO:0000256" key="4">
    <source>
        <dbReference type="SAM" id="SignalP"/>
    </source>
</evidence>
<dbReference type="PROSITE" id="PS50026">
    <property type="entry name" value="EGF_3"/>
    <property type="match status" value="1"/>
</dbReference>
<proteinExistence type="predicted"/>
<dbReference type="PANTHER" id="PTHR24032:SF16">
    <property type="entry name" value="EGF-LIKE DOMAIN-CONTAINING PROTEIN"/>
    <property type="match status" value="1"/>
</dbReference>
<dbReference type="AlphaFoldDB" id="F4Q661"/>
<evidence type="ECO:0000256" key="2">
    <source>
        <dbReference type="SAM" id="MobiDB-lite"/>
    </source>
</evidence>
<feature type="compositionally biased region" description="Low complexity" evidence="2">
    <location>
        <begin position="788"/>
        <end position="805"/>
    </location>
</feature>
<organism evidence="6 7">
    <name type="scientific">Cavenderia fasciculata</name>
    <name type="common">Slime mold</name>
    <name type="synonym">Dictyostelium fasciculatum</name>
    <dbReference type="NCBI Taxonomy" id="261658"/>
    <lineage>
        <taxon>Eukaryota</taxon>
        <taxon>Amoebozoa</taxon>
        <taxon>Evosea</taxon>
        <taxon>Eumycetozoa</taxon>
        <taxon>Dictyostelia</taxon>
        <taxon>Acytosteliales</taxon>
        <taxon>Cavenderiaceae</taxon>
        <taxon>Cavenderia</taxon>
    </lineage>
</organism>
<dbReference type="SUPFAM" id="SSF52058">
    <property type="entry name" value="L domain-like"/>
    <property type="match status" value="1"/>
</dbReference>
<dbReference type="InterPro" id="IPR053331">
    <property type="entry name" value="EGF-like_comC"/>
</dbReference>
<feature type="chain" id="PRO_5003316125" description="EGF-like domain-containing protein" evidence="4">
    <location>
        <begin position="25"/>
        <end position="1132"/>
    </location>
</feature>
<dbReference type="KEGG" id="dfa:DFA_08430"/>
<feature type="region of interest" description="Disordered" evidence="2">
    <location>
        <begin position="788"/>
        <end position="807"/>
    </location>
</feature>
<keyword evidence="1" id="KW-1015">Disulfide bond</keyword>
<evidence type="ECO:0000313" key="7">
    <source>
        <dbReference type="Proteomes" id="UP000007797"/>
    </source>
</evidence>
<keyword evidence="3" id="KW-0812">Transmembrane</keyword>
<dbReference type="GeneID" id="14868889"/>
<keyword evidence="1" id="KW-0245">EGF-like domain</keyword>
<dbReference type="Gene3D" id="2.60.120.260">
    <property type="entry name" value="Galactose-binding domain-like"/>
    <property type="match status" value="2"/>
</dbReference>
<sequence>MTNYLLFITIVVCFVFFTTSTSQAQSLSSSEIASVEWLIKQYGSDVAVNEAAICAAFTCNIINGNRHITSMSLSASSPVTTTLGPPDSSTTLDFPELKILSLYGSAGGFIGDVNQNTILKMRNMHQLTSLSISYDNSLTTVPVGFPSTFDLPLLEYILFAQSPITTIPGFFNQSNLQTINLQRIPYLDDLQIDNTISLPDLANLVLETNIPSAVKTIDLIKSSFPKLLFFMFTFSNTILNINLDMIPGSVVRCKSGSNATYNLNVINTQNIIELLVGGAQSTVVPSPTTWPNLKTWEVQDSPLTNTYPFSVFPQQVKTFSMTMSKITSIPTTPLSLNLTKLSFSQSTITGDIQWQYFNTQPNGFEIDLSFNTGITGVVPDSMCPYKLRITQTAISSLPSCYFCYYLSNSNMITSTIPVPQDYNCTISFESYDLVFLFGYAYVNGTNIGIRDSGYQSYPPPKGYINIELDSQYPLYTYNMSSIEVGMDITSISLLTLPQGIVTFRLRHVALQMSIPHHIVANGSAPVLAVVDTNFLYINLTNPPDGLITFSVSNSYFTAPPMTYDYQQGFPIINTFMIYSGGDMSQVGTEYLLTGTFEPGLPSESKIYFNGDSTICNMTNVSSNTVRCLQTKYIQGGSTTITFSNNGFLSRSTFQTALTTPYMTCMESACQAHGTCEINGGCVCKTGYYGVNCTMGYPKLSSGSYVDDTLEKKRIISLFGDFSVTPTNVAISINGTWTCTPVLTQQLTINCSIGLIPTTIGLVSVGISVNGSSAFAKDFILFRHIPSIPSSSSSSEQSSDSSNSDSTEVPINQCPNNCFGHGECINSKCKCFEGYNVQDNCLTKIINNNTITPNTTAPTTSFDIDGVDFQFEIVAIQEIDGENNIVQELLTDKWNATIYNDTQTTTVNYQLNATKKTLSMVSATISFSSQPRDIPFGLETLHINANSIKVSVNISDWQYQSFLTTLRVIFKTTLSKDQSFEFDCQQQQIDSLQFDQLSSSIQYLRVVKDNIQFTGRFIDYVLSDGRPSFSKTYLINQTQSTDDEDQITILIGISTPQCQSCILDPDFTPLLIDKSEDSGCEKKSNAWRIAVGVSVGGAALIAAASAVFIHRYNVAKKARAVKSLQRKLHDFSG</sequence>
<dbReference type="Pfam" id="PF22933">
    <property type="entry name" value="ComC_SSD"/>
    <property type="match status" value="1"/>
</dbReference>
<feature type="signal peptide" evidence="4">
    <location>
        <begin position="1"/>
        <end position="24"/>
    </location>
</feature>
<feature type="domain" description="EGF-like" evidence="5">
    <location>
        <begin position="660"/>
        <end position="693"/>
    </location>
</feature>
<dbReference type="Gene3D" id="3.80.10.10">
    <property type="entry name" value="Ribonuclease Inhibitor"/>
    <property type="match status" value="2"/>
</dbReference>
<dbReference type="PANTHER" id="PTHR24032">
    <property type="entry name" value="EGF-LIKE DOMAIN-CONTAINING PROTEIN-RELATED-RELATED"/>
    <property type="match status" value="1"/>
</dbReference>
<evidence type="ECO:0000256" key="1">
    <source>
        <dbReference type="PROSITE-ProRule" id="PRU00076"/>
    </source>
</evidence>
<protein>
    <recommendedName>
        <fullName evidence="5">EGF-like domain-containing protein</fullName>
    </recommendedName>
</protein>
<gene>
    <name evidence="6" type="ORF">DFA_08430</name>
</gene>
<feature type="disulfide bond" evidence="1">
    <location>
        <begin position="683"/>
        <end position="692"/>
    </location>
</feature>
<keyword evidence="7" id="KW-1185">Reference proteome</keyword>
<dbReference type="RefSeq" id="XP_004355919.1">
    <property type="nucleotide sequence ID" value="XM_004355866.1"/>
</dbReference>
<dbReference type="PROSITE" id="PS00022">
    <property type="entry name" value="EGF_1"/>
    <property type="match status" value="1"/>
</dbReference>
<dbReference type="OrthoDB" id="21152at2759"/>
<evidence type="ECO:0000259" key="5">
    <source>
        <dbReference type="PROSITE" id="PS50026"/>
    </source>
</evidence>
<feature type="transmembrane region" description="Helical" evidence="3">
    <location>
        <begin position="1085"/>
        <end position="1108"/>
    </location>
</feature>
<dbReference type="InterPro" id="IPR000742">
    <property type="entry name" value="EGF"/>
</dbReference>
<keyword evidence="3" id="KW-1133">Transmembrane helix</keyword>
<keyword evidence="3" id="KW-0472">Membrane</keyword>
<evidence type="ECO:0000256" key="3">
    <source>
        <dbReference type="SAM" id="Phobius"/>
    </source>
</evidence>
<keyword evidence="4" id="KW-0732">Signal</keyword>
<accession>F4Q661</accession>
<dbReference type="InterPro" id="IPR032675">
    <property type="entry name" value="LRR_dom_sf"/>
</dbReference>
<reference evidence="7" key="1">
    <citation type="journal article" date="2011" name="Genome Res.">
        <title>Phylogeny-wide analysis of social amoeba genomes highlights ancient origins for complex intercellular communication.</title>
        <authorList>
            <person name="Heidel A.J."/>
            <person name="Lawal H.M."/>
            <person name="Felder M."/>
            <person name="Schilde C."/>
            <person name="Helps N.R."/>
            <person name="Tunggal B."/>
            <person name="Rivero F."/>
            <person name="John U."/>
            <person name="Schleicher M."/>
            <person name="Eichinger L."/>
            <person name="Platzer M."/>
            <person name="Noegel A.A."/>
            <person name="Schaap P."/>
            <person name="Gloeckner G."/>
        </authorList>
    </citation>
    <scope>NUCLEOTIDE SEQUENCE [LARGE SCALE GENOMIC DNA]</scope>
    <source>
        <strain evidence="7">SH3</strain>
    </source>
</reference>